<evidence type="ECO:0000313" key="3">
    <source>
        <dbReference type="EMBL" id="KNB72851.1"/>
    </source>
</evidence>
<reference evidence="2 5" key="3">
    <citation type="submission" date="2019-06" db="EMBL/GenBank/DDBJ databases">
        <title>Whole genome shotgun sequence of Brevibacillus reuszeri NBRC 15719.</title>
        <authorList>
            <person name="Hosoyama A."/>
            <person name="Uohara A."/>
            <person name="Ohji S."/>
            <person name="Ichikawa N."/>
        </authorList>
    </citation>
    <scope>NUCLEOTIDE SEQUENCE [LARGE SCALE GENOMIC DNA]</scope>
    <source>
        <strain evidence="2 5">NBRC 15719</strain>
    </source>
</reference>
<comment type="caution">
    <text evidence="3">The sequence shown here is derived from an EMBL/GenBank/DDBJ whole genome shotgun (WGS) entry which is preliminary data.</text>
</comment>
<dbReference type="Proteomes" id="UP000319578">
    <property type="component" value="Unassembled WGS sequence"/>
</dbReference>
<proteinExistence type="predicted"/>
<evidence type="ECO:0000313" key="5">
    <source>
        <dbReference type="Proteomes" id="UP000319578"/>
    </source>
</evidence>
<evidence type="ECO:0000313" key="4">
    <source>
        <dbReference type="Proteomes" id="UP000036834"/>
    </source>
</evidence>
<evidence type="ECO:0000256" key="1">
    <source>
        <dbReference type="SAM" id="SignalP"/>
    </source>
</evidence>
<feature type="chain" id="PRO_5005533644" description="Fibronectin type-III domain-containing protein" evidence="1">
    <location>
        <begin position="23"/>
        <end position="131"/>
    </location>
</feature>
<dbReference type="Proteomes" id="UP000036834">
    <property type="component" value="Unassembled WGS sequence"/>
</dbReference>
<name>A0A0K9YW10_9BACL</name>
<gene>
    <name evidence="3" type="ORF">ADS79_13525</name>
    <name evidence="2" type="ORF">BRE01_38050</name>
</gene>
<keyword evidence="1" id="KW-0732">Signal</keyword>
<dbReference type="RefSeq" id="WP_049738896.1">
    <property type="nucleotide sequence ID" value="NZ_BJON01000015.1"/>
</dbReference>
<accession>A0A0K9YW10</accession>
<dbReference type="AlphaFoldDB" id="A0A0K9YW10"/>
<evidence type="ECO:0000313" key="2">
    <source>
        <dbReference type="EMBL" id="GED70103.1"/>
    </source>
</evidence>
<evidence type="ECO:0008006" key="6">
    <source>
        <dbReference type="Google" id="ProtNLM"/>
    </source>
</evidence>
<reference evidence="4" key="1">
    <citation type="submission" date="2015-07" db="EMBL/GenBank/DDBJ databases">
        <title>Genome sequencing project for genomic taxonomy and phylogenomics of Bacillus-like bacteria.</title>
        <authorList>
            <person name="Liu B."/>
            <person name="Wang J."/>
            <person name="Zhu Y."/>
            <person name="Liu G."/>
            <person name="Chen Q."/>
            <person name="Chen Z."/>
            <person name="Lan J."/>
            <person name="Che J."/>
            <person name="Ge C."/>
            <person name="Shi H."/>
            <person name="Pan Z."/>
            <person name="Liu X."/>
        </authorList>
    </citation>
    <scope>NUCLEOTIDE SEQUENCE [LARGE SCALE GENOMIC DNA]</scope>
    <source>
        <strain evidence="4">DSM 9887</strain>
    </source>
</reference>
<dbReference type="EMBL" id="LGIQ01000007">
    <property type="protein sequence ID" value="KNB72851.1"/>
    <property type="molecule type" value="Genomic_DNA"/>
</dbReference>
<organism evidence="3 4">
    <name type="scientific">Brevibacillus reuszeri</name>
    <dbReference type="NCBI Taxonomy" id="54915"/>
    <lineage>
        <taxon>Bacteria</taxon>
        <taxon>Bacillati</taxon>
        <taxon>Bacillota</taxon>
        <taxon>Bacilli</taxon>
        <taxon>Bacillales</taxon>
        <taxon>Paenibacillaceae</taxon>
        <taxon>Brevibacillus</taxon>
    </lineage>
</organism>
<keyword evidence="5" id="KW-1185">Reference proteome</keyword>
<dbReference type="EMBL" id="BJON01000015">
    <property type="protein sequence ID" value="GED70103.1"/>
    <property type="molecule type" value="Genomic_DNA"/>
</dbReference>
<sequence length="131" mass="14613">MKKFVTALATLALLTTATPTFAQEGQTTQSKSLSNSSTTSNDEEFQDIEVRFGYVSGADRYKWVRYNVTDGYEDASGTSYSTSSKIYSLRVGKLYRIHAYAVDQNNNVLAVSNPVEVRGERGETVIFLNFR</sequence>
<dbReference type="PATRIC" id="fig|54915.3.peg.1699"/>
<dbReference type="OrthoDB" id="2476397at2"/>
<reference evidence="3" key="2">
    <citation type="submission" date="2015-07" db="EMBL/GenBank/DDBJ databases">
        <title>MeaNS - Measles Nucleotide Surveillance Program.</title>
        <authorList>
            <person name="Tran T."/>
            <person name="Druce J."/>
        </authorList>
    </citation>
    <scope>NUCLEOTIDE SEQUENCE</scope>
    <source>
        <strain evidence="3">DSM 9887</strain>
    </source>
</reference>
<protein>
    <recommendedName>
        <fullName evidence="6">Fibronectin type-III domain-containing protein</fullName>
    </recommendedName>
</protein>
<feature type="signal peptide" evidence="1">
    <location>
        <begin position="1"/>
        <end position="22"/>
    </location>
</feature>